<proteinExistence type="predicted"/>
<keyword evidence="4" id="KW-1185">Reference proteome</keyword>
<comment type="caution">
    <text evidence="3">The sequence shown here is derived from an EMBL/GenBank/DDBJ whole genome shotgun (WGS) entry which is preliminary data.</text>
</comment>
<organism evidence="3 4">
    <name type="scientific">Hymenobacter profundi</name>
    <dbReference type="NCBI Taxonomy" id="1982110"/>
    <lineage>
        <taxon>Bacteria</taxon>
        <taxon>Pseudomonadati</taxon>
        <taxon>Bacteroidota</taxon>
        <taxon>Cytophagia</taxon>
        <taxon>Cytophagales</taxon>
        <taxon>Hymenobacteraceae</taxon>
        <taxon>Hymenobacter</taxon>
    </lineage>
</organism>
<name>A0ABS6WUE8_9BACT</name>
<dbReference type="RefSeq" id="WP_219156346.1">
    <property type="nucleotide sequence ID" value="NZ_JAHWGL010000002.1"/>
</dbReference>
<dbReference type="Pfam" id="PF10790">
    <property type="entry name" value="DUF2604"/>
    <property type="match status" value="1"/>
</dbReference>
<dbReference type="InterPro" id="IPR025873">
    <property type="entry name" value="Metal-bd_dom_prd"/>
</dbReference>
<dbReference type="Pfam" id="PF14455">
    <property type="entry name" value="Metal_CEHH"/>
    <property type="match status" value="1"/>
</dbReference>
<dbReference type="Proteomes" id="UP000826188">
    <property type="component" value="Unassembled WGS sequence"/>
</dbReference>
<sequence>MKDSLPNGHNGHPAPDPTPNNLQSAVPVGASPTSNGTSANNQETVDNASSKSKDKEPKNHEPSGSGPKDPKEEKPDDKGPKQEQRLTLLVIVNTAETRVEANVHQPLHVIAQHALNESGNAEYPLSEWTLTDDKGTVLDLSRKVEDYAFAPLTKLFLSKEVGAGGSTDVQVLPEPQLVKHIGTAQVDPQVTRAKFNDEVAKFRSSDVAQRARGILLLKAEFPYVLLGFAAPRLRPTPLLFGVRIDFSEYDLQPPSVQFVDPFTERALRVEEMPTQFLKRNGDLPKPDANGAIQLSVQPLLQHHAPDGPPFLCVRGTREYHEHPAHTGDSWHLYRGTTVGTLGHIIDVLYTYGINPLTGYQFNVNMALPPDPQRIAS</sequence>
<feature type="domain" description="Metal binding" evidence="2">
    <location>
        <begin position="186"/>
        <end position="356"/>
    </location>
</feature>
<dbReference type="InterPro" id="IPR019726">
    <property type="entry name" value="DUF2604"/>
</dbReference>
<feature type="compositionally biased region" description="Basic and acidic residues" evidence="1">
    <location>
        <begin position="68"/>
        <end position="84"/>
    </location>
</feature>
<gene>
    <name evidence="3" type="ORF">KYK14_01455</name>
</gene>
<accession>A0ABS6WUE8</accession>
<evidence type="ECO:0000313" key="4">
    <source>
        <dbReference type="Proteomes" id="UP000826188"/>
    </source>
</evidence>
<evidence type="ECO:0000313" key="3">
    <source>
        <dbReference type="EMBL" id="MBW3127205.1"/>
    </source>
</evidence>
<feature type="compositionally biased region" description="Basic and acidic residues" evidence="1">
    <location>
        <begin position="51"/>
        <end position="61"/>
    </location>
</feature>
<evidence type="ECO:0000256" key="1">
    <source>
        <dbReference type="SAM" id="MobiDB-lite"/>
    </source>
</evidence>
<reference evidence="3 4" key="1">
    <citation type="submission" date="2021-07" db="EMBL/GenBank/DDBJ databases">
        <title>Hymenobacter profundi sp. nov., isolated from deep-sea water.</title>
        <authorList>
            <person name="Kim M.K."/>
        </authorList>
    </citation>
    <scope>NUCLEOTIDE SEQUENCE [LARGE SCALE GENOMIC DNA]</scope>
    <source>
        <strain evidence="3 4">M2</strain>
    </source>
</reference>
<feature type="region of interest" description="Disordered" evidence="1">
    <location>
        <begin position="1"/>
        <end position="84"/>
    </location>
</feature>
<protein>
    <submittedName>
        <fullName evidence="3">DUF2604 domain-containing protein</fullName>
    </submittedName>
</protein>
<dbReference type="EMBL" id="JAHWGL010000002">
    <property type="protein sequence ID" value="MBW3127205.1"/>
    <property type="molecule type" value="Genomic_DNA"/>
</dbReference>
<feature type="compositionally biased region" description="Polar residues" evidence="1">
    <location>
        <begin position="31"/>
        <end position="50"/>
    </location>
</feature>
<evidence type="ECO:0000259" key="2">
    <source>
        <dbReference type="Pfam" id="PF14455"/>
    </source>
</evidence>